<dbReference type="Proteomes" id="UP001235939">
    <property type="component" value="Chromosome 02"/>
</dbReference>
<name>A0ABY6K1T1_9ARAC</name>
<dbReference type="PROSITE" id="PS50104">
    <property type="entry name" value="TIR"/>
    <property type="match status" value="1"/>
</dbReference>
<dbReference type="Gene3D" id="3.40.50.10140">
    <property type="entry name" value="Toll/interleukin-1 receptor homology (TIR) domain"/>
    <property type="match status" value="1"/>
</dbReference>
<organism evidence="2 3">
    <name type="scientific">Cordylochernes scorpioides</name>
    <dbReference type="NCBI Taxonomy" id="51811"/>
    <lineage>
        <taxon>Eukaryota</taxon>
        <taxon>Metazoa</taxon>
        <taxon>Ecdysozoa</taxon>
        <taxon>Arthropoda</taxon>
        <taxon>Chelicerata</taxon>
        <taxon>Arachnida</taxon>
        <taxon>Pseudoscorpiones</taxon>
        <taxon>Cheliferoidea</taxon>
        <taxon>Chernetidae</taxon>
        <taxon>Cordylochernes</taxon>
    </lineage>
</organism>
<evidence type="ECO:0000313" key="2">
    <source>
        <dbReference type="EMBL" id="UYV62796.1"/>
    </source>
</evidence>
<evidence type="ECO:0000313" key="3">
    <source>
        <dbReference type="Proteomes" id="UP001235939"/>
    </source>
</evidence>
<dbReference type="InterPro" id="IPR000157">
    <property type="entry name" value="TIR_dom"/>
</dbReference>
<gene>
    <name evidence="2" type="ORF">LAZ67_2001972</name>
</gene>
<protein>
    <recommendedName>
        <fullName evidence="1">TIR domain-containing protein</fullName>
    </recommendedName>
</protein>
<dbReference type="EMBL" id="CP092864">
    <property type="protein sequence ID" value="UYV62796.1"/>
    <property type="molecule type" value="Genomic_DNA"/>
</dbReference>
<sequence>MNRLRKRRSLSGLPIGPVRVMINIDDIKSGEDWSDKLGQAVNECQLFIPLITPSYGLTKWTDKELKLADMKRKKIIPINFLKKWPPLV</sequence>
<feature type="domain" description="TIR" evidence="1">
    <location>
        <begin position="1"/>
        <end position="88"/>
    </location>
</feature>
<dbReference type="SUPFAM" id="SSF52200">
    <property type="entry name" value="Toll/Interleukin receptor TIR domain"/>
    <property type="match status" value="1"/>
</dbReference>
<evidence type="ECO:0000259" key="1">
    <source>
        <dbReference type="PROSITE" id="PS50104"/>
    </source>
</evidence>
<dbReference type="InterPro" id="IPR035897">
    <property type="entry name" value="Toll_tir_struct_dom_sf"/>
</dbReference>
<dbReference type="Pfam" id="PF13676">
    <property type="entry name" value="TIR_2"/>
    <property type="match status" value="1"/>
</dbReference>
<accession>A0ABY6K1T1</accession>
<keyword evidence="3" id="KW-1185">Reference proteome</keyword>
<proteinExistence type="predicted"/>
<reference evidence="2 3" key="1">
    <citation type="submission" date="2022-01" db="EMBL/GenBank/DDBJ databases">
        <title>A chromosomal length assembly of Cordylochernes scorpioides.</title>
        <authorList>
            <person name="Zeh D."/>
            <person name="Zeh J."/>
        </authorList>
    </citation>
    <scope>NUCLEOTIDE SEQUENCE [LARGE SCALE GENOMIC DNA]</scope>
    <source>
        <strain evidence="2">IN4F17</strain>
        <tissue evidence="2">Whole Body</tissue>
    </source>
</reference>